<accession>A0A9W8NHH4</accession>
<name>A0A9W8NHH4_9PEZI</name>
<reference evidence="1" key="1">
    <citation type="submission" date="2022-07" db="EMBL/GenBank/DDBJ databases">
        <title>Genome Sequence of Xylaria arbuscula.</title>
        <authorList>
            <person name="Buettner E."/>
        </authorList>
    </citation>
    <scope>NUCLEOTIDE SEQUENCE</scope>
    <source>
        <strain evidence="1">VT107</strain>
    </source>
</reference>
<proteinExistence type="predicted"/>
<dbReference type="EMBL" id="JANPWZ010000554">
    <property type="protein sequence ID" value="KAJ3575264.1"/>
    <property type="molecule type" value="Genomic_DNA"/>
</dbReference>
<evidence type="ECO:0000313" key="1">
    <source>
        <dbReference type="EMBL" id="KAJ3575264.1"/>
    </source>
</evidence>
<keyword evidence="2" id="KW-1185">Reference proteome</keyword>
<dbReference type="AlphaFoldDB" id="A0A9W8NHH4"/>
<gene>
    <name evidence="1" type="ORF">NPX13_g4086</name>
</gene>
<evidence type="ECO:0000313" key="2">
    <source>
        <dbReference type="Proteomes" id="UP001148614"/>
    </source>
</evidence>
<dbReference type="Proteomes" id="UP001148614">
    <property type="component" value="Unassembled WGS sequence"/>
</dbReference>
<comment type="caution">
    <text evidence="1">The sequence shown here is derived from an EMBL/GenBank/DDBJ whole genome shotgun (WGS) entry which is preliminary data.</text>
</comment>
<sequence length="92" mass="9817">MSICTPTYLPPAWNTRNCPSLHYSLAAFSLALQLDGAGHSLDSVDGSIDVRGDQGSVVETIAYCVGGTDITNGRSATGTLLTRSDEQWRRAE</sequence>
<organism evidence="1 2">
    <name type="scientific">Xylaria arbuscula</name>
    <dbReference type="NCBI Taxonomy" id="114810"/>
    <lineage>
        <taxon>Eukaryota</taxon>
        <taxon>Fungi</taxon>
        <taxon>Dikarya</taxon>
        <taxon>Ascomycota</taxon>
        <taxon>Pezizomycotina</taxon>
        <taxon>Sordariomycetes</taxon>
        <taxon>Xylariomycetidae</taxon>
        <taxon>Xylariales</taxon>
        <taxon>Xylariaceae</taxon>
        <taxon>Xylaria</taxon>
    </lineage>
</organism>
<protein>
    <submittedName>
        <fullName evidence="1">Uncharacterized protein</fullName>
    </submittedName>
</protein>